<comment type="function">
    <text evidence="7">May play the central regulatory role in sporulation. It may be an element of the effector pathway responsible for the activation of sporulation genes in response to nutritional stress. Spo0A may act in concert with spo0H (a sigma factor) to control the expression of some genes that are critical to the sporulation process.</text>
</comment>
<evidence type="ECO:0000259" key="10">
    <source>
        <dbReference type="PROSITE" id="PS50110"/>
    </source>
</evidence>
<evidence type="ECO:0000256" key="7">
    <source>
        <dbReference type="ARBA" id="ARBA00024867"/>
    </source>
</evidence>
<evidence type="ECO:0000256" key="1">
    <source>
        <dbReference type="ARBA" id="ARBA00018672"/>
    </source>
</evidence>
<dbReference type="SMART" id="SM00448">
    <property type="entry name" value="REC"/>
    <property type="match status" value="1"/>
</dbReference>
<evidence type="ECO:0000313" key="12">
    <source>
        <dbReference type="EMBL" id="SEW19777.1"/>
    </source>
</evidence>
<dbReference type="GO" id="GO:0005829">
    <property type="term" value="C:cytosol"/>
    <property type="evidence" value="ECO:0007669"/>
    <property type="project" value="TreeGrafter"/>
</dbReference>
<dbReference type="SMART" id="SM00862">
    <property type="entry name" value="Trans_reg_C"/>
    <property type="match status" value="1"/>
</dbReference>
<keyword evidence="2 8" id="KW-0597">Phosphoprotein</keyword>
<evidence type="ECO:0000313" key="13">
    <source>
        <dbReference type="Proteomes" id="UP000199701"/>
    </source>
</evidence>
<evidence type="ECO:0000259" key="11">
    <source>
        <dbReference type="PROSITE" id="PS51755"/>
    </source>
</evidence>
<dbReference type="GO" id="GO:0006355">
    <property type="term" value="P:regulation of DNA-templated transcription"/>
    <property type="evidence" value="ECO:0007669"/>
    <property type="project" value="InterPro"/>
</dbReference>
<reference evidence="12 13" key="1">
    <citation type="submission" date="2016-10" db="EMBL/GenBank/DDBJ databases">
        <authorList>
            <person name="de Groot N.N."/>
        </authorList>
    </citation>
    <scope>NUCLEOTIDE SEQUENCE [LARGE SCALE GENOMIC DNA]</scope>
    <source>
        <strain evidence="12 13">DSM 9179</strain>
    </source>
</reference>
<dbReference type="PANTHER" id="PTHR48111">
    <property type="entry name" value="REGULATOR OF RPOS"/>
    <property type="match status" value="1"/>
</dbReference>
<dbReference type="PROSITE" id="PS50110">
    <property type="entry name" value="RESPONSE_REGULATORY"/>
    <property type="match status" value="1"/>
</dbReference>
<keyword evidence="13" id="KW-1185">Reference proteome</keyword>
<dbReference type="GO" id="GO:0000976">
    <property type="term" value="F:transcription cis-regulatory region binding"/>
    <property type="evidence" value="ECO:0007669"/>
    <property type="project" value="TreeGrafter"/>
</dbReference>
<dbReference type="InterPro" id="IPR001867">
    <property type="entry name" value="OmpR/PhoB-type_DNA-bd"/>
</dbReference>
<feature type="domain" description="Response regulatory" evidence="10">
    <location>
        <begin position="3"/>
        <end position="119"/>
    </location>
</feature>
<evidence type="ECO:0000256" key="5">
    <source>
        <dbReference type="ARBA" id="ARBA00023125"/>
    </source>
</evidence>
<dbReference type="Gene3D" id="6.10.250.690">
    <property type="match status" value="1"/>
</dbReference>
<dbReference type="PROSITE" id="PS51755">
    <property type="entry name" value="OMPR_PHOB"/>
    <property type="match status" value="1"/>
</dbReference>
<gene>
    <name evidence="12" type="ORF">SAMN05421659_106149</name>
</gene>
<keyword evidence="4" id="KW-0805">Transcription regulation</keyword>
<keyword evidence="5 9" id="KW-0238">DNA-binding</keyword>
<dbReference type="RefSeq" id="WP_170841366.1">
    <property type="nucleotide sequence ID" value="NZ_FOJI01000006.1"/>
</dbReference>
<dbReference type="Gene3D" id="3.40.50.2300">
    <property type="match status" value="1"/>
</dbReference>
<keyword evidence="6" id="KW-0804">Transcription</keyword>
<dbReference type="STRING" id="99656.SAMN05421659_106149"/>
<proteinExistence type="predicted"/>
<feature type="domain" description="OmpR/PhoB-type" evidence="11">
    <location>
        <begin position="128"/>
        <end position="223"/>
    </location>
</feature>
<dbReference type="InterPro" id="IPR016032">
    <property type="entry name" value="Sig_transdc_resp-reg_C-effctor"/>
</dbReference>
<dbReference type="SUPFAM" id="SSF52172">
    <property type="entry name" value="CheY-like"/>
    <property type="match status" value="1"/>
</dbReference>
<feature type="modified residue" description="4-aspartylphosphate" evidence="8">
    <location>
        <position position="52"/>
    </location>
</feature>
<dbReference type="EMBL" id="FOJI01000006">
    <property type="protein sequence ID" value="SEW19777.1"/>
    <property type="molecule type" value="Genomic_DNA"/>
</dbReference>
<dbReference type="Proteomes" id="UP000199701">
    <property type="component" value="Unassembled WGS sequence"/>
</dbReference>
<dbReference type="Gene3D" id="1.10.10.10">
    <property type="entry name" value="Winged helix-like DNA-binding domain superfamily/Winged helix DNA-binding domain"/>
    <property type="match status" value="1"/>
</dbReference>
<evidence type="ECO:0000256" key="2">
    <source>
        <dbReference type="ARBA" id="ARBA00022553"/>
    </source>
</evidence>
<accession>A0A1I0PYP8</accession>
<evidence type="ECO:0000256" key="6">
    <source>
        <dbReference type="ARBA" id="ARBA00023163"/>
    </source>
</evidence>
<keyword evidence="3" id="KW-0902">Two-component regulatory system</keyword>
<dbReference type="SUPFAM" id="SSF46894">
    <property type="entry name" value="C-terminal effector domain of the bipartite response regulators"/>
    <property type="match status" value="1"/>
</dbReference>
<dbReference type="CDD" id="cd00383">
    <property type="entry name" value="trans_reg_C"/>
    <property type="match status" value="1"/>
</dbReference>
<dbReference type="InterPro" id="IPR001789">
    <property type="entry name" value="Sig_transdc_resp-reg_receiver"/>
</dbReference>
<dbReference type="GO" id="GO:0000156">
    <property type="term" value="F:phosphorelay response regulator activity"/>
    <property type="evidence" value="ECO:0007669"/>
    <property type="project" value="TreeGrafter"/>
</dbReference>
<evidence type="ECO:0000256" key="9">
    <source>
        <dbReference type="PROSITE-ProRule" id="PRU01091"/>
    </source>
</evidence>
<dbReference type="InterPro" id="IPR011006">
    <property type="entry name" value="CheY-like_superfamily"/>
</dbReference>
<dbReference type="AlphaFoldDB" id="A0A1I0PYP8"/>
<feature type="DNA-binding region" description="OmpR/PhoB-type" evidence="9">
    <location>
        <begin position="128"/>
        <end position="223"/>
    </location>
</feature>
<evidence type="ECO:0000256" key="3">
    <source>
        <dbReference type="ARBA" id="ARBA00023012"/>
    </source>
</evidence>
<evidence type="ECO:0000256" key="4">
    <source>
        <dbReference type="ARBA" id="ARBA00023015"/>
    </source>
</evidence>
<dbReference type="Pfam" id="PF00486">
    <property type="entry name" value="Trans_reg_C"/>
    <property type="match status" value="1"/>
</dbReference>
<evidence type="ECO:0000256" key="8">
    <source>
        <dbReference type="PROSITE-ProRule" id="PRU00169"/>
    </source>
</evidence>
<sequence>MPLIYIVEDDIDIQEIETYALKDSGYTVEAFGCAKDFYRSISLKVPDLVLLDITLPDDNGFDILKKLRESPETKKISIIIITAKNEEADKVKGLELGADDYMTKPFGILEFLVRVKAVLRRTHNMQEEKILEVNNIYLDSEKNIVYNNGNLCKLTFIEYNILKLLMVNNKIVVSKTDMIEQIWGTNFNCKPRTLNLHMNTLRIKLGDTGSKIKTVRHVGYILE</sequence>
<dbReference type="GO" id="GO:0032993">
    <property type="term" value="C:protein-DNA complex"/>
    <property type="evidence" value="ECO:0007669"/>
    <property type="project" value="TreeGrafter"/>
</dbReference>
<dbReference type="InterPro" id="IPR036388">
    <property type="entry name" value="WH-like_DNA-bd_sf"/>
</dbReference>
<protein>
    <recommendedName>
        <fullName evidence="1">Stage 0 sporulation protein A homolog</fullName>
    </recommendedName>
</protein>
<organism evidence="12 13">
    <name type="scientific">[Clostridium] fimetarium</name>
    <dbReference type="NCBI Taxonomy" id="99656"/>
    <lineage>
        <taxon>Bacteria</taxon>
        <taxon>Bacillati</taxon>
        <taxon>Bacillota</taxon>
        <taxon>Clostridia</taxon>
        <taxon>Lachnospirales</taxon>
        <taxon>Lachnospiraceae</taxon>
    </lineage>
</organism>
<name>A0A1I0PYP8_9FIRM</name>
<dbReference type="InterPro" id="IPR039420">
    <property type="entry name" value="WalR-like"/>
</dbReference>
<dbReference type="PANTHER" id="PTHR48111:SF21">
    <property type="entry name" value="DNA-BINDING DUAL MASTER TRANSCRIPTIONAL REGULATOR RPAA"/>
    <property type="match status" value="1"/>
</dbReference>
<dbReference type="Pfam" id="PF00072">
    <property type="entry name" value="Response_reg"/>
    <property type="match status" value="1"/>
</dbReference>